<dbReference type="Gene3D" id="3.30.70.3580">
    <property type="entry name" value="Antirestriction protein"/>
    <property type="match status" value="1"/>
</dbReference>
<dbReference type="Proteomes" id="UP000663901">
    <property type="component" value="Plasmid pOC5aB"/>
</dbReference>
<evidence type="ECO:0000256" key="1">
    <source>
        <dbReference type="ARBA" id="ARBA00008618"/>
    </source>
</evidence>
<keyword evidence="2" id="KW-0614">Plasmid</keyword>
<accession>A0A8A4KD48</accession>
<evidence type="ECO:0000313" key="2">
    <source>
        <dbReference type="EMBL" id="QTC48519.1"/>
    </source>
</evidence>
<geneLocation type="plasmid" evidence="2 3">
    <name>pOC5aB</name>
</geneLocation>
<comment type="similarity">
    <text evidence="1">Belongs to the antirestriction protein family.</text>
</comment>
<organism evidence="2 3">
    <name type="scientific">Pantoea ananas</name>
    <name type="common">Erwinia uredovora</name>
    <dbReference type="NCBI Taxonomy" id="553"/>
    <lineage>
        <taxon>Bacteria</taxon>
        <taxon>Pseudomonadati</taxon>
        <taxon>Pseudomonadota</taxon>
        <taxon>Gammaproteobacteria</taxon>
        <taxon>Enterobacterales</taxon>
        <taxon>Erwiniaceae</taxon>
        <taxon>Pantoea</taxon>
    </lineage>
</organism>
<dbReference type="RefSeq" id="WP_063881268.1">
    <property type="nucleotide sequence ID" value="NZ_CP059085.1"/>
</dbReference>
<protein>
    <submittedName>
        <fullName evidence="2">Antirestriction protein</fullName>
    </submittedName>
</protein>
<gene>
    <name evidence="2" type="ORF">H0Z12_22320</name>
</gene>
<dbReference type="Pfam" id="PF03230">
    <property type="entry name" value="Antirestrict"/>
    <property type="match status" value="1"/>
</dbReference>
<evidence type="ECO:0000313" key="3">
    <source>
        <dbReference type="Proteomes" id="UP000663901"/>
    </source>
</evidence>
<dbReference type="EMBL" id="CP059085">
    <property type="protein sequence ID" value="QTC48519.1"/>
    <property type="molecule type" value="Genomic_DNA"/>
</dbReference>
<proteinExistence type="inferred from homology"/>
<sequence>MNTQFHVYPPASVLADAERLHFLPALFGHDFMRAENNVYLYADRYLANYDGAVWDFVRVPGVPHGGGYMKPAGEERWQFSSPHVWTDLEISSDAAGIIITALVLNHRSWLYDRHDDEELCAHFCRRYRQLTAFAQIHPEAAAIFCALD</sequence>
<dbReference type="InterPro" id="IPR042297">
    <property type="entry name" value="Antirestriction_sf"/>
</dbReference>
<name>A0A8A4KD48_PANAN</name>
<dbReference type="InterPro" id="IPR004914">
    <property type="entry name" value="Antirestrict"/>
</dbReference>
<dbReference type="AlphaFoldDB" id="A0A8A4KD48"/>
<reference evidence="2" key="1">
    <citation type="submission" date="2020-07" db="EMBL/GenBank/DDBJ databases">
        <title>Genome Sequences for Panteoa spp. that cause Center Rot in Onions.</title>
        <authorList>
            <person name="Asselin J.A."/>
            <person name="Helmann T."/>
            <person name="Beer S."/>
            <person name="Stodghill P."/>
        </authorList>
    </citation>
    <scope>NUCLEOTIDE SEQUENCE</scope>
    <source>
        <strain evidence="2">OC5a</strain>
        <plasmid evidence="2">pOC5aB</plasmid>
    </source>
</reference>